<keyword evidence="8 11" id="KW-0648">Protein biosynthesis</keyword>
<dbReference type="InterPro" id="IPR006194">
    <property type="entry name" value="Gly-tRNA-synth_heterodimer"/>
</dbReference>
<accession>A0A0U3B4X8</accession>
<feature type="domain" description="DALR anticodon binding" evidence="12">
    <location>
        <begin position="584"/>
        <end position="687"/>
    </location>
</feature>
<reference evidence="13 14" key="1">
    <citation type="submission" date="2015-12" db="EMBL/GenBank/DDBJ databases">
        <title>Complete genome of Lacimicrobium alkaliphilum KCTC 32984.</title>
        <authorList>
            <person name="Kim S.-G."/>
            <person name="Lee Y.-J."/>
        </authorList>
    </citation>
    <scope>NUCLEOTIDE SEQUENCE [LARGE SCALE GENOMIC DNA]</scope>
    <source>
        <strain evidence="13 14">YelD216</strain>
    </source>
</reference>
<evidence type="ECO:0000256" key="5">
    <source>
        <dbReference type="ARBA" id="ARBA00022598"/>
    </source>
</evidence>
<dbReference type="GO" id="GO:0006426">
    <property type="term" value="P:glycyl-tRNA aminoacylation"/>
    <property type="evidence" value="ECO:0007669"/>
    <property type="project" value="UniProtKB-UniRule"/>
</dbReference>
<dbReference type="GO" id="GO:0005829">
    <property type="term" value="C:cytosol"/>
    <property type="evidence" value="ECO:0007669"/>
    <property type="project" value="TreeGrafter"/>
</dbReference>
<comment type="subunit">
    <text evidence="3 11">Tetramer of two alpha and two beta subunits.</text>
</comment>
<sequence length="688" mass="76157">MRQDDLLIEVGTEELPPKALKRLGQAFCELIGAGLQKAELDFGEARFYASPRRLAVHVTNLSYQQQDKTLEKRGPAVAAAFDQDGNPTKAAQGWARGLGITPAEAGRIKTDKGEWLVYQAEVKGQALTELLPALVTEALSRLPIPKMMRWGSSEHSFIRPVHSVCMLYGDQLIEGELFGIKASTALLGHRFHHPDTISLKRANSYLDTLRQAYVVADFGERRNMIQQGLQQVAEKLGAQVGIDEDLLDEVTALVEWPVVLTAEFDQSFLQVPKEALIYTMKGDQKYFPLLSSDGQLMPVFAFVTNIESKDPQQIIGGNERVIRPRLADAEFFFNTDKKQSLESRLDSLGTVLFQKQLGSLKDKAQRIASLAKSIAELLNADVEHAYRAGLLSKADLMTQMVMEFPEVQGTMGQHYATHDGEPQAVASAIGSQYHPRFAGDDLPDSAVSCAVSLADKLDTLVGIFGIGQLPKGDKDPFALRRAAIGLLRICVEKGLKLDLTVLIDKAVREFGDILTNAEVNQQVLDFILGRFRSWYQEKGIETDVIQAVLARQPTSPVDFDARIRAVQHFKSLESATALAAANKRVANILAKNAHDMDSSVQESLLSDEAEIALAEHLKHTEADVNSAMEQLDYKQVLERLSALHQVVDNFFDQVMVMADDEQLKNNRLALLQKLRSLFLQVADISVLN</sequence>
<comment type="subcellular location">
    <subcellularLocation>
        <location evidence="1 11">Cytoplasm</location>
    </subcellularLocation>
</comment>
<dbReference type="HAMAP" id="MF_00255">
    <property type="entry name" value="Gly_tRNA_synth_beta"/>
    <property type="match status" value="1"/>
</dbReference>
<evidence type="ECO:0000256" key="6">
    <source>
        <dbReference type="ARBA" id="ARBA00022741"/>
    </source>
</evidence>
<keyword evidence="14" id="KW-1185">Reference proteome</keyword>
<proteinExistence type="inferred from homology"/>
<comment type="catalytic activity">
    <reaction evidence="10 11">
        <text>tRNA(Gly) + glycine + ATP = glycyl-tRNA(Gly) + AMP + diphosphate</text>
        <dbReference type="Rhea" id="RHEA:16013"/>
        <dbReference type="Rhea" id="RHEA-COMP:9664"/>
        <dbReference type="Rhea" id="RHEA-COMP:9683"/>
        <dbReference type="ChEBI" id="CHEBI:30616"/>
        <dbReference type="ChEBI" id="CHEBI:33019"/>
        <dbReference type="ChEBI" id="CHEBI:57305"/>
        <dbReference type="ChEBI" id="CHEBI:78442"/>
        <dbReference type="ChEBI" id="CHEBI:78522"/>
        <dbReference type="ChEBI" id="CHEBI:456215"/>
        <dbReference type="EC" id="6.1.1.14"/>
    </reaction>
</comment>
<name>A0A0U3B4X8_9ALTE</name>
<dbReference type="GO" id="GO:0005524">
    <property type="term" value="F:ATP binding"/>
    <property type="evidence" value="ECO:0007669"/>
    <property type="project" value="UniProtKB-UniRule"/>
</dbReference>
<evidence type="ECO:0000256" key="1">
    <source>
        <dbReference type="ARBA" id="ARBA00004496"/>
    </source>
</evidence>
<dbReference type="Proteomes" id="UP000068447">
    <property type="component" value="Chromosome"/>
</dbReference>
<evidence type="ECO:0000313" key="14">
    <source>
        <dbReference type="Proteomes" id="UP000068447"/>
    </source>
</evidence>
<dbReference type="InterPro" id="IPR015944">
    <property type="entry name" value="Gly-tRNA-synth_bsu"/>
</dbReference>
<dbReference type="STRING" id="1526571.AT746_18985"/>
<dbReference type="PANTHER" id="PTHR30075:SF2">
    <property type="entry name" value="GLYCINE--TRNA LIGASE, CHLOROPLASTIC_MITOCHONDRIAL 2"/>
    <property type="match status" value="1"/>
</dbReference>
<dbReference type="InterPro" id="IPR008909">
    <property type="entry name" value="DALR_anticod-bd"/>
</dbReference>
<keyword evidence="7 11" id="KW-0067">ATP-binding</keyword>
<dbReference type="SUPFAM" id="SSF47323">
    <property type="entry name" value="Anticodon-binding domain of a subclass of class I aminoacyl-tRNA synthetases"/>
    <property type="match status" value="1"/>
</dbReference>
<dbReference type="EC" id="6.1.1.14" evidence="11"/>
<evidence type="ECO:0000256" key="8">
    <source>
        <dbReference type="ARBA" id="ARBA00022917"/>
    </source>
</evidence>
<dbReference type="PRINTS" id="PR01045">
    <property type="entry name" value="TRNASYNTHGB"/>
</dbReference>
<dbReference type="InterPro" id="IPR009080">
    <property type="entry name" value="tRNAsynth_Ia_anticodon-bd"/>
</dbReference>
<dbReference type="NCBIfam" id="TIGR00211">
    <property type="entry name" value="glyS"/>
    <property type="match status" value="1"/>
</dbReference>
<evidence type="ECO:0000256" key="3">
    <source>
        <dbReference type="ARBA" id="ARBA00011209"/>
    </source>
</evidence>
<dbReference type="AlphaFoldDB" id="A0A0U3B4X8"/>
<evidence type="ECO:0000256" key="7">
    <source>
        <dbReference type="ARBA" id="ARBA00022840"/>
    </source>
</evidence>
<dbReference type="GO" id="GO:0004820">
    <property type="term" value="F:glycine-tRNA ligase activity"/>
    <property type="evidence" value="ECO:0007669"/>
    <property type="project" value="UniProtKB-UniRule"/>
</dbReference>
<dbReference type="Pfam" id="PF05746">
    <property type="entry name" value="DALR_1"/>
    <property type="match status" value="1"/>
</dbReference>
<gene>
    <name evidence="11 13" type="primary">glyS</name>
    <name evidence="13" type="ORF">AT746_18985</name>
</gene>
<dbReference type="SMART" id="SM00836">
    <property type="entry name" value="DALR_1"/>
    <property type="match status" value="1"/>
</dbReference>
<dbReference type="KEGG" id="lal:AT746_18985"/>
<organism evidence="13 14">
    <name type="scientific">Lacimicrobium alkaliphilum</name>
    <dbReference type="NCBI Taxonomy" id="1526571"/>
    <lineage>
        <taxon>Bacteria</taxon>
        <taxon>Pseudomonadati</taxon>
        <taxon>Pseudomonadota</taxon>
        <taxon>Gammaproteobacteria</taxon>
        <taxon>Alteromonadales</taxon>
        <taxon>Alteromonadaceae</taxon>
        <taxon>Lacimicrobium</taxon>
    </lineage>
</organism>
<evidence type="ECO:0000256" key="9">
    <source>
        <dbReference type="ARBA" id="ARBA00023146"/>
    </source>
</evidence>
<dbReference type="PROSITE" id="PS50861">
    <property type="entry name" value="AA_TRNA_LIGASE_II_GLYAB"/>
    <property type="match status" value="1"/>
</dbReference>
<keyword evidence="6 11" id="KW-0547">Nucleotide-binding</keyword>
<dbReference type="GO" id="GO:0004814">
    <property type="term" value="F:arginine-tRNA ligase activity"/>
    <property type="evidence" value="ECO:0007669"/>
    <property type="project" value="InterPro"/>
</dbReference>
<evidence type="ECO:0000259" key="12">
    <source>
        <dbReference type="SMART" id="SM00836"/>
    </source>
</evidence>
<keyword evidence="4 11" id="KW-0963">Cytoplasm</keyword>
<dbReference type="OrthoDB" id="9775440at2"/>
<evidence type="ECO:0000256" key="11">
    <source>
        <dbReference type="HAMAP-Rule" id="MF_00255"/>
    </source>
</evidence>
<evidence type="ECO:0000256" key="2">
    <source>
        <dbReference type="ARBA" id="ARBA00008226"/>
    </source>
</evidence>
<dbReference type="SUPFAM" id="SSF109604">
    <property type="entry name" value="HD-domain/PDEase-like"/>
    <property type="match status" value="1"/>
</dbReference>
<dbReference type="EMBL" id="CP013650">
    <property type="protein sequence ID" value="ALT00145.1"/>
    <property type="molecule type" value="Genomic_DNA"/>
</dbReference>
<dbReference type="Pfam" id="PF02092">
    <property type="entry name" value="tRNA_synt_2f"/>
    <property type="match status" value="1"/>
</dbReference>
<keyword evidence="5 11" id="KW-0436">Ligase</keyword>
<evidence type="ECO:0000256" key="4">
    <source>
        <dbReference type="ARBA" id="ARBA00022490"/>
    </source>
</evidence>
<dbReference type="GO" id="GO:0006420">
    <property type="term" value="P:arginyl-tRNA aminoacylation"/>
    <property type="evidence" value="ECO:0007669"/>
    <property type="project" value="InterPro"/>
</dbReference>
<evidence type="ECO:0000256" key="10">
    <source>
        <dbReference type="ARBA" id="ARBA00047937"/>
    </source>
</evidence>
<evidence type="ECO:0000313" key="13">
    <source>
        <dbReference type="EMBL" id="ALT00145.1"/>
    </source>
</evidence>
<dbReference type="PANTHER" id="PTHR30075">
    <property type="entry name" value="GLYCYL-TRNA SYNTHETASE"/>
    <property type="match status" value="1"/>
</dbReference>
<protein>
    <recommendedName>
        <fullName evidence="11">Glycine--tRNA ligase beta subunit</fullName>
        <ecNumber evidence="11">6.1.1.14</ecNumber>
    </recommendedName>
    <alternativeName>
        <fullName evidence="11">Glycyl-tRNA synthetase beta subunit</fullName>
        <shortName evidence="11">GlyRS</shortName>
    </alternativeName>
</protein>
<dbReference type="Gene3D" id="1.10.730.10">
    <property type="entry name" value="Isoleucyl-tRNA Synthetase, Domain 1"/>
    <property type="match status" value="1"/>
</dbReference>
<comment type="similarity">
    <text evidence="2 11">Belongs to the class-II aminoacyl-tRNA synthetase family.</text>
</comment>
<dbReference type="RefSeq" id="WP_062483618.1">
    <property type="nucleotide sequence ID" value="NZ_CP013650.1"/>
</dbReference>
<keyword evidence="9 11" id="KW-0030">Aminoacyl-tRNA synthetase</keyword>